<keyword evidence="2" id="KW-1133">Transmembrane helix</keyword>
<evidence type="ECO:0000256" key="1">
    <source>
        <dbReference type="SAM" id="MobiDB-lite"/>
    </source>
</evidence>
<evidence type="ECO:0000313" key="3">
    <source>
        <dbReference type="EMBL" id="OLP88316.1"/>
    </source>
</evidence>
<keyword evidence="2" id="KW-0472">Membrane</keyword>
<comment type="caution">
    <text evidence="3">The sequence shown here is derived from an EMBL/GenBank/DDBJ whole genome shotgun (WGS) entry which is preliminary data.</text>
</comment>
<dbReference type="OrthoDB" id="10328766at2759"/>
<feature type="compositionally biased region" description="Basic and acidic residues" evidence="1">
    <location>
        <begin position="122"/>
        <end position="141"/>
    </location>
</feature>
<protein>
    <submittedName>
        <fullName evidence="3">Uncharacterized protein</fullName>
    </submittedName>
</protein>
<feature type="compositionally biased region" description="Basic residues" evidence="1">
    <location>
        <begin position="81"/>
        <end position="90"/>
    </location>
</feature>
<evidence type="ECO:0000256" key="2">
    <source>
        <dbReference type="SAM" id="Phobius"/>
    </source>
</evidence>
<dbReference type="EMBL" id="LSRX01000820">
    <property type="protein sequence ID" value="OLP88316.1"/>
    <property type="molecule type" value="Genomic_DNA"/>
</dbReference>
<feature type="transmembrane region" description="Helical" evidence="2">
    <location>
        <begin position="12"/>
        <end position="36"/>
    </location>
</feature>
<organism evidence="3 4">
    <name type="scientific">Symbiodinium microadriaticum</name>
    <name type="common">Dinoflagellate</name>
    <name type="synonym">Zooxanthella microadriatica</name>
    <dbReference type="NCBI Taxonomy" id="2951"/>
    <lineage>
        <taxon>Eukaryota</taxon>
        <taxon>Sar</taxon>
        <taxon>Alveolata</taxon>
        <taxon>Dinophyceae</taxon>
        <taxon>Suessiales</taxon>
        <taxon>Symbiodiniaceae</taxon>
        <taxon>Symbiodinium</taxon>
    </lineage>
</organism>
<feature type="compositionally biased region" description="Low complexity" evidence="1">
    <location>
        <begin position="142"/>
        <end position="152"/>
    </location>
</feature>
<name>A0A1Q9CZG6_SYMMI</name>
<keyword evidence="4" id="KW-1185">Reference proteome</keyword>
<sequence length="267" mass="29961">MAGGGVGWWLRLIFFLMLRMVVSLVRWWCLVVSCWLLRPVMEIMLVICLGGGCQDLFCVGLLLCQGSLLGDGRVEQPPKATLHKSKRQQRATRYESANRRAKTRPPKKGPWQGSKQSSGSRQQEDSKQQQQPDRRPLEQHRQQPSQQEQAAARGRNVMPRLLAGPYTRELPIQSECQPCSVMFYAVAVEAHSETSALTLRVLTALWPRPQRRGMDPLLEAQASMLAYFMPPVAESSVETVQVNGPPVKDQLSDTHFLAQVSVDVQTA</sequence>
<dbReference type="Proteomes" id="UP000186817">
    <property type="component" value="Unassembled WGS sequence"/>
</dbReference>
<proteinExistence type="predicted"/>
<keyword evidence="2" id="KW-0812">Transmembrane</keyword>
<accession>A0A1Q9CZG6</accession>
<feature type="compositionally biased region" description="Low complexity" evidence="1">
    <location>
        <begin position="112"/>
        <end position="121"/>
    </location>
</feature>
<gene>
    <name evidence="3" type="ORF">AK812_SmicGene30369</name>
</gene>
<dbReference type="AlphaFoldDB" id="A0A1Q9CZG6"/>
<evidence type="ECO:0000313" key="4">
    <source>
        <dbReference type="Proteomes" id="UP000186817"/>
    </source>
</evidence>
<feature type="region of interest" description="Disordered" evidence="1">
    <location>
        <begin position="75"/>
        <end position="156"/>
    </location>
</feature>
<reference evidence="3 4" key="1">
    <citation type="submission" date="2016-02" db="EMBL/GenBank/DDBJ databases">
        <title>Genome analysis of coral dinoflagellate symbionts highlights evolutionary adaptations to a symbiotic lifestyle.</title>
        <authorList>
            <person name="Aranda M."/>
            <person name="Li Y."/>
            <person name="Liew Y.J."/>
            <person name="Baumgarten S."/>
            <person name="Simakov O."/>
            <person name="Wilson M."/>
            <person name="Piel J."/>
            <person name="Ashoor H."/>
            <person name="Bougouffa S."/>
            <person name="Bajic V.B."/>
            <person name="Ryu T."/>
            <person name="Ravasi T."/>
            <person name="Bayer T."/>
            <person name="Micklem G."/>
            <person name="Kim H."/>
            <person name="Bhak J."/>
            <person name="Lajeunesse T.C."/>
            <person name="Voolstra C.R."/>
        </authorList>
    </citation>
    <scope>NUCLEOTIDE SEQUENCE [LARGE SCALE GENOMIC DNA]</scope>
    <source>
        <strain evidence="3 4">CCMP2467</strain>
    </source>
</reference>